<name>A0ABW8VE51_9PROT</name>
<feature type="region of interest" description="Disordered" evidence="1">
    <location>
        <begin position="45"/>
        <end position="79"/>
    </location>
</feature>
<sequence>MPTVTVHPVLSPVKHGGRKVPPGGTIPAADLSDDEAHELILRRVLGPAEDRESEDGSEQDAPNETGADLIGPQAGAEGG</sequence>
<organism evidence="2 3">
    <name type="scientific">Azospirillum argentinense</name>
    <dbReference type="NCBI Taxonomy" id="2970906"/>
    <lineage>
        <taxon>Bacteria</taxon>
        <taxon>Pseudomonadati</taxon>
        <taxon>Pseudomonadota</taxon>
        <taxon>Alphaproteobacteria</taxon>
        <taxon>Rhodospirillales</taxon>
        <taxon>Azospirillaceae</taxon>
        <taxon>Azospirillum</taxon>
    </lineage>
</organism>
<dbReference type="EMBL" id="JBJLSN010000055">
    <property type="protein sequence ID" value="MFL7904685.1"/>
    <property type="molecule type" value="Genomic_DNA"/>
</dbReference>
<protein>
    <submittedName>
        <fullName evidence="2">Uncharacterized protein</fullName>
    </submittedName>
</protein>
<comment type="caution">
    <text evidence="2">The sequence shown here is derived from an EMBL/GenBank/DDBJ whole genome shotgun (WGS) entry which is preliminary data.</text>
</comment>
<keyword evidence="3" id="KW-1185">Reference proteome</keyword>
<feature type="non-terminal residue" evidence="2">
    <location>
        <position position="79"/>
    </location>
</feature>
<proteinExistence type="predicted"/>
<evidence type="ECO:0000256" key="1">
    <source>
        <dbReference type="SAM" id="MobiDB-lite"/>
    </source>
</evidence>
<feature type="region of interest" description="Disordered" evidence="1">
    <location>
        <begin position="1"/>
        <end position="33"/>
    </location>
</feature>
<gene>
    <name evidence="2" type="ORF">ACJ41P_26395</name>
</gene>
<evidence type="ECO:0000313" key="3">
    <source>
        <dbReference type="Proteomes" id="UP001628281"/>
    </source>
</evidence>
<reference evidence="2 3" key="1">
    <citation type="submission" date="2024-11" db="EMBL/GenBank/DDBJ databases">
        <title>Draft genome sequences of two bacteria associated to sugarcane roots in Colombia.</title>
        <authorList>
            <person name="Pardo-Diaz S."/>
            <person name="Masmela-Mendoza J."/>
            <person name="Delgadillo-Duran P."/>
            <person name="Bautista E.J."/>
            <person name="Rojas-Tapias D.F."/>
        </authorList>
    </citation>
    <scope>NUCLEOTIDE SEQUENCE [LARGE SCALE GENOMIC DNA]</scope>
    <source>
        <strain evidence="2 3">Ap18</strain>
    </source>
</reference>
<dbReference type="Proteomes" id="UP001628281">
    <property type="component" value="Unassembled WGS sequence"/>
</dbReference>
<dbReference type="RefSeq" id="WP_407825441.1">
    <property type="nucleotide sequence ID" value="NZ_JBJLSN010000055.1"/>
</dbReference>
<accession>A0ABW8VE51</accession>
<evidence type="ECO:0000313" key="2">
    <source>
        <dbReference type="EMBL" id="MFL7904685.1"/>
    </source>
</evidence>